<gene>
    <name evidence="2" type="ORF">C5C51_08055</name>
</gene>
<organism evidence="2 3">
    <name type="scientific">Rathayibacter toxicus</name>
    <dbReference type="NCBI Taxonomy" id="145458"/>
    <lineage>
        <taxon>Bacteria</taxon>
        <taxon>Bacillati</taxon>
        <taxon>Actinomycetota</taxon>
        <taxon>Actinomycetes</taxon>
        <taxon>Micrococcales</taxon>
        <taxon>Microbacteriaceae</taxon>
        <taxon>Rathayibacter</taxon>
    </lineage>
</organism>
<feature type="region of interest" description="Disordered" evidence="1">
    <location>
        <begin position="1"/>
        <end position="74"/>
    </location>
</feature>
<comment type="caution">
    <text evidence="2">The sequence shown here is derived from an EMBL/GenBank/DDBJ whole genome shotgun (WGS) entry which is preliminary data.</text>
</comment>
<name>A0A2S5Y693_9MICO</name>
<accession>A0A2S5Y693</accession>
<proteinExistence type="predicted"/>
<sequence>MRAGIADPERMPSIAVHRSRSPGGAPHLDSDLPPSQGARRPDRFPTTATSGLRLRPRRPDRSRGRSGGSGEVSEHALSLDLVPEPDHPSGAPAVSVRADGRVIGYLPDSYRSALDRVVASGAAPTTRGRLRVERTKTGLRATLRLALVPPEVLVPANDPPEEPYSLLPWARGVQVLRKDEHFVRLAGVVPPDGRGLLLVTLHLVGARVEGRLDGSRVGELSAPMSEQFVPTLRHLSGLRLLAAAYCVVTGSPLKAELTLQAPKAAELPAGWVDGAPVTLPRLVAVVAVLVGLSSWIVDALLN</sequence>
<reference evidence="2 3" key="1">
    <citation type="submission" date="2018-02" db="EMBL/GenBank/DDBJ databases">
        <title>Bacteriophage NCPPB3778 and a type I-E CRISPR drive the evolution of the US Biological Select Agent, Rathayibacter toxicus.</title>
        <authorList>
            <person name="Davis E.W.II."/>
            <person name="Tabima J.F."/>
            <person name="Weisberg A.J."/>
            <person name="Lopes L.D."/>
            <person name="Wiseman M.S."/>
            <person name="Wiseman M.S."/>
            <person name="Pupko T."/>
            <person name="Belcher M.S."/>
            <person name="Sechler A.J."/>
            <person name="Tancos M.A."/>
            <person name="Schroeder B.K."/>
            <person name="Murray T.D."/>
            <person name="Luster D.G."/>
            <person name="Schneider W.L."/>
            <person name="Rogers E."/>
            <person name="Andreote F.D."/>
            <person name="Grunwald N.J."/>
            <person name="Putnam M.L."/>
            <person name="Chang J.H."/>
        </authorList>
    </citation>
    <scope>NUCLEOTIDE SEQUENCE [LARGE SCALE GENOMIC DNA]</scope>
    <source>
        <strain evidence="2 3">FH99</strain>
    </source>
</reference>
<dbReference type="EMBL" id="PSWU01000012">
    <property type="protein sequence ID" value="PPI14509.1"/>
    <property type="molecule type" value="Genomic_DNA"/>
</dbReference>
<evidence type="ECO:0000256" key="1">
    <source>
        <dbReference type="SAM" id="MobiDB-lite"/>
    </source>
</evidence>
<dbReference type="Proteomes" id="UP000237966">
    <property type="component" value="Unassembled WGS sequence"/>
</dbReference>
<evidence type="ECO:0008006" key="4">
    <source>
        <dbReference type="Google" id="ProtNLM"/>
    </source>
</evidence>
<evidence type="ECO:0000313" key="3">
    <source>
        <dbReference type="Proteomes" id="UP000237966"/>
    </source>
</evidence>
<dbReference type="AlphaFoldDB" id="A0A2S5Y693"/>
<protein>
    <recommendedName>
        <fullName evidence="4">HIRAN domain-containing protein</fullName>
    </recommendedName>
</protein>
<evidence type="ECO:0000313" key="2">
    <source>
        <dbReference type="EMBL" id="PPI14509.1"/>
    </source>
</evidence>
<dbReference type="KEGG" id="rtc:APU90_08855"/>